<dbReference type="InterPro" id="IPR050557">
    <property type="entry name" value="RTX_toxin/Mannuronan_C5-epim"/>
</dbReference>
<comment type="caution">
    <text evidence="3">The sequence shown here is derived from an EMBL/GenBank/DDBJ whole genome shotgun (WGS) entry which is preliminary data.</text>
</comment>
<dbReference type="Gene3D" id="2.150.10.10">
    <property type="entry name" value="Serralysin-like metalloprotease, C-terminal"/>
    <property type="match status" value="2"/>
</dbReference>
<sequence length="359" mass="36927">MAVVSFSPYLPIYEELTSNLGTLLKIDGPLSADDGTIIAMTSASYGSELSHDGLQWTQLEIRLDGSFSYGPLATVAGTVTGVTVMLEGETFATISGLTGDASRIWAGMIGGRAPLLAILTGDDDIDGTDGINRIHGYKGDDVIRGFGDHDTIYGDGGQDWIYGGAGQDYIKSGLGDDHVFGGIGHDDLYGGSGNDVLRGAGGNDYVGGGNGDDRLFGGTGADHLVGGEGDDWMDGGAGNDFLHGDSGADLLFGGLGRDTINSGDGDDVISGGADADRFIFYDFGENAASGADVITDFEAGEVIRLGRVADPDMVVITQAGDDVLIALSDETLGNSITVLNALVTDVSGATETTSWYAFS</sequence>
<evidence type="ECO:0000256" key="1">
    <source>
        <dbReference type="ARBA" id="ARBA00004613"/>
    </source>
</evidence>
<dbReference type="Proteomes" id="UP001243757">
    <property type="component" value="Unassembled WGS sequence"/>
</dbReference>
<dbReference type="PANTHER" id="PTHR38340:SF1">
    <property type="entry name" value="S-LAYER PROTEIN"/>
    <property type="match status" value="1"/>
</dbReference>
<dbReference type="PRINTS" id="PR00313">
    <property type="entry name" value="CABNDNGRPT"/>
</dbReference>
<evidence type="ECO:0000313" key="4">
    <source>
        <dbReference type="Proteomes" id="UP001243757"/>
    </source>
</evidence>
<dbReference type="InterPro" id="IPR018511">
    <property type="entry name" value="Hemolysin-typ_Ca-bd_CS"/>
</dbReference>
<evidence type="ECO:0000256" key="2">
    <source>
        <dbReference type="ARBA" id="ARBA00022525"/>
    </source>
</evidence>
<accession>A0ABT7F505</accession>
<name>A0ABT7F505_9RHOB</name>
<reference evidence="3 4" key="1">
    <citation type="submission" date="2023-05" db="EMBL/GenBank/DDBJ databases">
        <title>Pseudodonghicola sp. nov.</title>
        <authorList>
            <person name="Huang J."/>
        </authorList>
    </citation>
    <scope>NUCLEOTIDE SEQUENCE [LARGE SCALE GENOMIC DNA]</scope>
    <source>
        <strain evidence="3 4">IC7</strain>
    </source>
</reference>
<gene>
    <name evidence="3" type="ORF">QO033_18580</name>
</gene>
<keyword evidence="2" id="KW-0964">Secreted</keyword>
<dbReference type="EMBL" id="JASNJD010000017">
    <property type="protein sequence ID" value="MDK3019693.1"/>
    <property type="molecule type" value="Genomic_DNA"/>
</dbReference>
<dbReference type="PROSITE" id="PS00330">
    <property type="entry name" value="HEMOLYSIN_CALCIUM"/>
    <property type="match status" value="1"/>
</dbReference>
<dbReference type="InterPro" id="IPR011049">
    <property type="entry name" value="Serralysin-like_metalloprot_C"/>
</dbReference>
<dbReference type="Pfam" id="PF00353">
    <property type="entry name" value="HemolysinCabind"/>
    <property type="match status" value="3"/>
</dbReference>
<proteinExistence type="predicted"/>
<evidence type="ECO:0000313" key="3">
    <source>
        <dbReference type="EMBL" id="MDK3019693.1"/>
    </source>
</evidence>
<comment type="subcellular location">
    <subcellularLocation>
        <location evidence="1">Secreted</location>
    </subcellularLocation>
</comment>
<dbReference type="RefSeq" id="WP_284482466.1">
    <property type="nucleotide sequence ID" value="NZ_JASNJD010000017.1"/>
</dbReference>
<dbReference type="PANTHER" id="PTHR38340">
    <property type="entry name" value="S-LAYER PROTEIN"/>
    <property type="match status" value="1"/>
</dbReference>
<keyword evidence="4" id="KW-1185">Reference proteome</keyword>
<organism evidence="3 4">
    <name type="scientific">Pseudodonghicola flavimaris</name>
    <dbReference type="NCBI Taxonomy" id="3050036"/>
    <lineage>
        <taxon>Bacteria</taxon>
        <taxon>Pseudomonadati</taxon>
        <taxon>Pseudomonadota</taxon>
        <taxon>Alphaproteobacteria</taxon>
        <taxon>Rhodobacterales</taxon>
        <taxon>Paracoccaceae</taxon>
        <taxon>Pseudodonghicola</taxon>
    </lineage>
</organism>
<protein>
    <submittedName>
        <fullName evidence="3">Calcium-binding protein</fullName>
    </submittedName>
</protein>
<dbReference type="InterPro" id="IPR001343">
    <property type="entry name" value="Hemolysn_Ca-bd"/>
</dbReference>
<dbReference type="SUPFAM" id="SSF51120">
    <property type="entry name" value="beta-Roll"/>
    <property type="match status" value="2"/>
</dbReference>